<dbReference type="PANTHER" id="PTHR30582:SF24">
    <property type="entry name" value="L,D-TRANSPEPTIDASE ERFK_SRFK-RELATED"/>
    <property type="match status" value="1"/>
</dbReference>
<dbReference type="InterPro" id="IPR036366">
    <property type="entry name" value="PGBDSf"/>
</dbReference>
<dbReference type="Proteomes" id="UP000294902">
    <property type="component" value="Unassembled WGS sequence"/>
</dbReference>
<evidence type="ECO:0000313" key="13">
    <source>
        <dbReference type="Proteomes" id="UP000294902"/>
    </source>
</evidence>
<dbReference type="InterPro" id="IPR005490">
    <property type="entry name" value="LD_TPept_cat_dom"/>
</dbReference>
<accession>A0A4V2V0I9</accession>
<keyword evidence="4" id="KW-0808">Transferase</keyword>
<dbReference type="AlphaFoldDB" id="A0A4V2V0I9"/>
<dbReference type="InterPro" id="IPR050979">
    <property type="entry name" value="LD-transpeptidase"/>
</dbReference>
<proteinExistence type="inferred from homology"/>
<keyword evidence="7 9" id="KW-0573">Peptidoglycan synthesis</keyword>
<dbReference type="EMBL" id="SMAL01000002">
    <property type="protein sequence ID" value="TCT16277.1"/>
    <property type="molecule type" value="Genomic_DNA"/>
</dbReference>
<evidence type="ECO:0000256" key="8">
    <source>
        <dbReference type="ARBA" id="ARBA00023316"/>
    </source>
</evidence>
<dbReference type="UniPathway" id="UPA00219"/>
<evidence type="ECO:0000256" key="3">
    <source>
        <dbReference type="ARBA" id="ARBA00022676"/>
    </source>
</evidence>
<feature type="transmembrane region" description="Helical" evidence="10">
    <location>
        <begin position="21"/>
        <end position="41"/>
    </location>
</feature>
<protein>
    <submittedName>
        <fullName evidence="12">Putative peptidoglycan binding protein</fullName>
    </submittedName>
</protein>
<dbReference type="Gene3D" id="2.40.440.10">
    <property type="entry name" value="L,D-transpeptidase catalytic domain-like"/>
    <property type="match status" value="1"/>
</dbReference>
<dbReference type="GO" id="GO:0005576">
    <property type="term" value="C:extracellular region"/>
    <property type="evidence" value="ECO:0007669"/>
    <property type="project" value="TreeGrafter"/>
</dbReference>
<evidence type="ECO:0000256" key="9">
    <source>
        <dbReference type="PROSITE-ProRule" id="PRU01373"/>
    </source>
</evidence>
<dbReference type="GO" id="GO:0071972">
    <property type="term" value="F:peptidoglycan L,D-transpeptidase activity"/>
    <property type="evidence" value="ECO:0007669"/>
    <property type="project" value="TreeGrafter"/>
</dbReference>
<evidence type="ECO:0000259" key="11">
    <source>
        <dbReference type="PROSITE" id="PS52029"/>
    </source>
</evidence>
<feature type="active site" description="Proton donor/acceptor" evidence="9">
    <location>
        <position position="130"/>
    </location>
</feature>
<evidence type="ECO:0000256" key="5">
    <source>
        <dbReference type="ARBA" id="ARBA00022801"/>
    </source>
</evidence>
<dbReference type="Gene3D" id="1.10.101.10">
    <property type="entry name" value="PGBD-like superfamily/PGBD"/>
    <property type="match status" value="1"/>
</dbReference>
<comment type="caution">
    <text evidence="12">The sequence shown here is derived from an EMBL/GenBank/DDBJ whole genome shotgun (WGS) entry which is preliminary data.</text>
</comment>
<dbReference type="RefSeq" id="WP_132250555.1">
    <property type="nucleotide sequence ID" value="NZ_SMAL01000002.1"/>
</dbReference>
<feature type="active site" description="Nucleophile" evidence="9">
    <location>
        <position position="146"/>
    </location>
</feature>
<dbReference type="InterPro" id="IPR038063">
    <property type="entry name" value="Transpep_catalytic_dom"/>
</dbReference>
<gene>
    <name evidence="12" type="ORF">EDC18_102294</name>
</gene>
<dbReference type="GO" id="GO:0016757">
    <property type="term" value="F:glycosyltransferase activity"/>
    <property type="evidence" value="ECO:0007669"/>
    <property type="project" value="UniProtKB-KW"/>
</dbReference>
<dbReference type="SUPFAM" id="SSF141523">
    <property type="entry name" value="L,D-transpeptidase catalytic domain-like"/>
    <property type="match status" value="1"/>
</dbReference>
<dbReference type="InterPro" id="IPR036365">
    <property type="entry name" value="PGBD-like_sf"/>
</dbReference>
<name>A0A4V2V0I9_9FIRM</name>
<keyword evidence="8 9" id="KW-0961">Cell wall biogenesis/degradation</keyword>
<reference evidence="12 13" key="1">
    <citation type="submission" date="2019-03" db="EMBL/GenBank/DDBJ databases">
        <title>Genomic Encyclopedia of Type Strains, Phase IV (KMG-IV): sequencing the most valuable type-strain genomes for metagenomic binning, comparative biology and taxonomic classification.</title>
        <authorList>
            <person name="Goeker M."/>
        </authorList>
    </citation>
    <scope>NUCLEOTIDE SEQUENCE [LARGE SCALE GENOMIC DNA]</scope>
    <source>
        <strain evidence="12 13">DSM 24629</strain>
    </source>
</reference>
<keyword evidence="10" id="KW-0472">Membrane</keyword>
<dbReference type="PROSITE" id="PS52029">
    <property type="entry name" value="LD_TPASE"/>
    <property type="match status" value="1"/>
</dbReference>
<evidence type="ECO:0000256" key="1">
    <source>
        <dbReference type="ARBA" id="ARBA00004752"/>
    </source>
</evidence>
<keyword evidence="10" id="KW-1133">Transmembrane helix</keyword>
<evidence type="ECO:0000256" key="6">
    <source>
        <dbReference type="ARBA" id="ARBA00022960"/>
    </source>
</evidence>
<dbReference type="GO" id="GO:0018104">
    <property type="term" value="P:peptidoglycan-protein cross-linking"/>
    <property type="evidence" value="ECO:0007669"/>
    <property type="project" value="TreeGrafter"/>
</dbReference>
<feature type="domain" description="L,D-TPase catalytic" evidence="11">
    <location>
        <begin position="62"/>
        <end position="170"/>
    </location>
</feature>
<keyword evidence="10" id="KW-0812">Transmembrane</keyword>
<keyword evidence="13" id="KW-1185">Reference proteome</keyword>
<organism evidence="12 13">
    <name type="scientific">Natranaerovirga pectinivora</name>
    <dbReference type="NCBI Taxonomy" id="682400"/>
    <lineage>
        <taxon>Bacteria</taxon>
        <taxon>Bacillati</taxon>
        <taxon>Bacillota</taxon>
        <taxon>Clostridia</taxon>
        <taxon>Lachnospirales</taxon>
        <taxon>Natranaerovirgaceae</taxon>
        <taxon>Natranaerovirga</taxon>
    </lineage>
</organism>
<dbReference type="Pfam" id="PF03734">
    <property type="entry name" value="YkuD"/>
    <property type="match status" value="1"/>
</dbReference>
<dbReference type="GO" id="GO:0071555">
    <property type="term" value="P:cell wall organization"/>
    <property type="evidence" value="ECO:0007669"/>
    <property type="project" value="UniProtKB-UniRule"/>
</dbReference>
<dbReference type="PANTHER" id="PTHR30582">
    <property type="entry name" value="L,D-TRANSPEPTIDASE"/>
    <property type="match status" value="1"/>
</dbReference>
<evidence type="ECO:0000256" key="4">
    <source>
        <dbReference type="ARBA" id="ARBA00022679"/>
    </source>
</evidence>
<dbReference type="OrthoDB" id="9787225at2"/>
<dbReference type="SUPFAM" id="SSF47090">
    <property type="entry name" value="PGBD-like"/>
    <property type="match status" value="1"/>
</dbReference>
<keyword evidence="3" id="KW-0328">Glycosyltransferase</keyword>
<keyword evidence="5" id="KW-0378">Hydrolase</keyword>
<evidence type="ECO:0000256" key="10">
    <source>
        <dbReference type="SAM" id="Phobius"/>
    </source>
</evidence>
<keyword evidence="6 9" id="KW-0133">Cell shape</keyword>
<dbReference type="GO" id="GO:0008360">
    <property type="term" value="P:regulation of cell shape"/>
    <property type="evidence" value="ECO:0007669"/>
    <property type="project" value="UniProtKB-UniRule"/>
</dbReference>
<evidence type="ECO:0000313" key="12">
    <source>
        <dbReference type="EMBL" id="TCT16277.1"/>
    </source>
</evidence>
<evidence type="ECO:0000256" key="2">
    <source>
        <dbReference type="ARBA" id="ARBA00005992"/>
    </source>
</evidence>
<comment type="pathway">
    <text evidence="1 9">Cell wall biogenesis; peptidoglycan biosynthesis.</text>
</comment>
<dbReference type="CDD" id="cd16913">
    <property type="entry name" value="YkuD_like"/>
    <property type="match status" value="1"/>
</dbReference>
<dbReference type="Pfam" id="PF01471">
    <property type="entry name" value="PG_binding_1"/>
    <property type="match status" value="1"/>
</dbReference>
<evidence type="ECO:0000256" key="7">
    <source>
        <dbReference type="ARBA" id="ARBA00022984"/>
    </source>
</evidence>
<comment type="similarity">
    <text evidence="2">Belongs to the YkuD family.</text>
</comment>
<sequence length="251" mass="28461">MRLRNILTSKPSKSKIAKQNLLLLKVLSLMLALLFFNFLSIKYTSNGLAQVFKMNYQESNPYYIIVDLDDYTVNVFKDNELYKQYLCSGGKYSTPSPIGTWSIISKADWGEGFGGTWMGFNVPWGKYGFHGTDEPWSIGHPGSEGCIRMYNEDAADLKSYIPHGTKVKIIKGPYGPFGSGFRTIRPGHIGSDVYAVQMRLKELGYYQGWVDGKYGQGFHNAINKFQKDHNLPESQYITGPMYKAMGFELFE</sequence>
<dbReference type="InterPro" id="IPR002477">
    <property type="entry name" value="Peptidoglycan-bd-like"/>
</dbReference>